<keyword evidence="5" id="KW-0547">Nucleotide-binding</keyword>
<evidence type="ECO:0000256" key="5">
    <source>
        <dbReference type="ARBA" id="ARBA00022741"/>
    </source>
</evidence>
<comment type="caution">
    <text evidence="7">The sequence shown here is derived from an EMBL/GenBank/DDBJ whole genome shotgun (WGS) entry which is preliminary data.</text>
</comment>
<dbReference type="OrthoDB" id="676979at2759"/>
<evidence type="ECO:0000256" key="4">
    <source>
        <dbReference type="ARBA" id="ARBA00022737"/>
    </source>
</evidence>
<gene>
    <name evidence="7" type="ORF">CcCBS67573_g02660</name>
</gene>
<dbReference type="Proteomes" id="UP000320333">
    <property type="component" value="Unassembled WGS sequence"/>
</dbReference>
<sequence>MATANNELLPFDIILQVLSWTHPRHVYYHARLSKLYQQQLKTRSFACMNLRRFLAASPLKGPHLISTEEREVCRSPTELDTVFAAWPSNFQSIYIQFRLQAFDQILWRKAHFLKLYIPKAFAHLHNLKSLDLSLCSLRGVIPDLSTMQVLEELRLEKNFLSGTIPTFLKHLRRLKVLDLSGNRFVGSIPRVLCLHLVCLECLDLSNNCLTGVIPKEIGSLRQLRKLHLKRNKLEGCIPGEIGSLMNLEILQLGDNLLRGQIPRTFTTLHHLEEVGLTGNYVNLFLPHEILRGSQVWRILMVNRLPNMVSLAICSVMAAVYLDCFLDAVFRVVYLHLRLH</sequence>
<dbReference type="GO" id="GO:0005524">
    <property type="term" value="F:ATP binding"/>
    <property type="evidence" value="ECO:0007669"/>
    <property type="project" value="UniProtKB-KW"/>
</dbReference>
<dbReference type="SMART" id="SM00369">
    <property type="entry name" value="LRR_TYP"/>
    <property type="match status" value="5"/>
</dbReference>
<dbReference type="PANTHER" id="PTHR48053:SF164">
    <property type="entry name" value="LEUCINE-RICH REPEAT-CONTAINING N-TERMINAL PLANT-TYPE DOMAIN-CONTAINING PROTEIN"/>
    <property type="match status" value="1"/>
</dbReference>
<dbReference type="Pfam" id="PF13855">
    <property type="entry name" value="LRR_8"/>
    <property type="match status" value="1"/>
</dbReference>
<dbReference type="InterPro" id="IPR051716">
    <property type="entry name" value="Plant_RL_S/T_kinase"/>
</dbReference>
<keyword evidence="2" id="KW-0433">Leucine-rich repeat</keyword>
<evidence type="ECO:0000256" key="1">
    <source>
        <dbReference type="ARBA" id="ARBA00004167"/>
    </source>
</evidence>
<dbReference type="Pfam" id="PF00560">
    <property type="entry name" value="LRR_1"/>
    <property type="match status" value="3"/>
</dbReference>
<dbReference type="SUPFAM" id="SSF52058">
    <property type="entry name" value="L domain-like"/>
    <property type="match status" value="1"/>
</dbReference>
<keyword evidence="6" id="KW-0067">ATP-binding</keyword>
<dbReference type="PANTHER" id="PTHR48053">
    <property type="entry name" value="LEUCINE RICH REPEAT FAMILY PROTEIN, EXPRESSED"/>
    <property type="match status" value="1"/>
</dbReference>
<evidence type="ECO:0000256" key="3">
    <source>
        <dbReference type="ARBA" id="ARBA00022729"/>
    </source>
</evidence>
<dbReference type="EMBL" id="QEAP01000058">
    <property type="protein sequence ID" value="TPX76069.1"/>
    <property type="molecule type" value="Genomic_DNA"/>
</dbReference>
<dbReference type="InterPro" id="IPR003591">
    <property type="entry name" value="Leu-rich_rpt_typical-subtyp"/>
</dbReference>
<keyword evidence="3" id="KW-0732">Signal</keyword>
<accession>A0A507FI31</accession>
<evidence type="ECO:0000256" key="6">
    <source>
        <dbReference type="ARBA" id="ARBA00022840"/>
    </source>
</evidence>
<evidence type="ECO:0000256" key="2">
    <source>
        <dbReference type="ARBA" id="ARBA00022614"/>
    </source>
</evidence>
<evidence type="ECO:0000313" key="8">
    <source>
        <dbReference type="Proteomes" id="UP000320333"/>
    </source>
</evidence>
<dbReference type="Gene3D" id="3.80.10.10">
    <property type="entry name" value="Ribonuclease Inhibitor"/>
    <property type="match status" value="2"/>
</dbReference>
<evidence type="ECO:0008006" key="9">
    <source>
        <dbReference type="Google" id="ProtNLM"/>
    </source>
</evidence>
<organism evidence="7 8">
    <name type="scientific">Chytriomyces confervae</name>
    <dbReference type="NCBI Taxonomy" id="246404"/>
    <lineage>
        <taxon>Eukaryota</taxon>
        <taxon>Fungi</taxon>
        <taxon>Fungi incertae sedis</taxon>
        <taxon>Chytridiomycota</taxon>
        <taxon>Chytridiomycota incertae sedis</taxon>
        <taxon>Chytridiomycetes</taxon>
        <taxon>Chytridiales</taxon>
        <taxon>Chytriomycetaceae</taxon>
        <taxon>Chytriomyces</taxon>
    </lineage>
</organism>
<dbReference type="AlphaFoldDB" id="A0A507FI31"/>
<dbReference type="InterPro" id="IPR001611">
    <property type="entry name" value="Leu-rich_rpt"/>
</dbReference>
<keyword evidence="4" id="KW-0677">Repeat</keyword>
<comment type="subcellular location">
    <subcellularLocation>
        <location evidence="1">Membrane</location>
        <topology evidence="1">Single-pass membrane protein</topology>
    </subcellularLocation>
</comment>
<dbReference type="GO" id="GO:0016020">
    <property type="term" value="C:membrane"/>
    <property type="evidence" value="ECO:0007669"/>
    <property type="project" value="UniProtKB-SubCell"/>
</dbReference>
<proteinExistence type="predicted"/>
<name>A0A507FI31_9FUNG</name>
<evidence type="ECO:0000313" key="7">
    <source>
        <dbReference type="EMBL" id="TPX76069.1"/>
    </source>
</evidence>
<dbReference type="InterPro" id="IPR032675">
    <property type="entry name" value="LRR_dom_sf"/>
</dbReference>
<dbReference type="FunFam" id="3.80.10.10:FF:000383">
    <property type="entry name" value="Leucine-rich repeat receptor protein kinase EMS1"/>
    <property type="match status" value="1"/>
</dbReference>
<reference evidence="7 8" key="1">
    <citation type="journal article" date="2019" name="Sci. Rep.">
        <title>Comparative genomics of chytrid fungi reveal insights into the obligate biotrophic and pathogenic lifestyle of Synchytrium endobioticum.</title>
        <authorList>
            <person name="van de Vossenberg B.T.L.H."/>
            <person name="Warris S."/>
            <person name="Nguyen H.D.T."/>
            <person name="van Gent-Pelzer M.P.E."/>
            <person name="Joly D.L."/>
            <person name="van de Geest H.C."/>
            <person name="Bonants P.J.M."/>
            <person name="Smith D.S."/>
            <person name="Levesque C.A."/>
            <person name="van der Lee T.A.J."/>
        </authorList>
    </citation>
    <scope>NUCLEOTIDE SEQUENCE [LARGE SCALE GENOMIC DNA]</scope>
    <source>
        <strain evidence="7 8">CBS 675.73</strain>
    </source>
</reference>
<protein>
    <recommendedName>
        <fullName evidence="9">F-box domain-containing protein</fullName>
    </recommendedName>
</protein>
<keyword evidence="8" id="KW-1185">Reference proteome</keyword>